<feature type="domain" description="Methyltransferase type 11" evidence="2">
    <location>
        <begin position="67"/>
        <end position="162"/>
    </location>
</feature>
<evidence type="ECO:0000259" key="2">
    <source>
        <dbReference type="Pfam" id="PF08241"/>
    </source>
</evidence>
<organism evidence="3 4">
    <name type="scientific">Aspergillus pseudoviridinutans</name>
    <dbReference type="NCBI Taxonomy" id="1517512"/>
    <lineage>
        <taxon>Eukaryota</taxon>
        <taxon>Fungi</taxon>
        <taxon>Dikarya</taxon>
        <taxon>Ascomycota</taxon>
        <taxon>Pezizomycotina</taxon>
        <taxon>Eurotiomycetes</taxon>
        <taxon>Eurotiomycetidae</taxon>
        <taxon>Eurotiales</taxon>
        <taxon>Aspergillaceae</taxon>
        <taxon>Aspergillus</taxon>
        <taxon>Aspergillus subgen. Fumigati</taxon>
    </lineage>
</organism>
<keyword evidence="4" id="KW-1185">Reference proteome</keyword>
<keyword evidence="1" id="KW-0808">Transferase</keyword>
<dbReference type="CDD" id="cd02440">
    <property type="entry name" value="AdoMet_MTases"/>
    <property type="match status" value="1"/>
</dbReference>
<dbReference type="InterPro" id="IPR013216">
    <property type="entry name" value="Methyltransf_11"/>
</dbReference>
<name>A0A9P3EWK5_9EURO</name>
<dbReference type="RefSeq" id="XP_043158864.1">
    <property type="nucleotide sequence ID" value="XM_043302929.1"/>
</dbReference>
<evidence type="ECO:0000313" key="3">
    <source>
        <dbReference type="EMBL" id="GIJ88118.1"/>
    </source>
</evidence>
<dbReference type="GeneID" id="67005645"/>
<gene>
    <name evidence="3" type="ORF">Asppvi_007035</name>
</gene>
<dbReference type="Proteomes" id="UP001043456">
    <property type="component" value="Unassembled WGS sequence"/>
</dbReference>
<dbReference type="Pfam" id="PF08241">
    <property type="entry name" value="Methyltransf_11"/>
    <property type="match status" value="1"/>
</dbReference>
<dbReference type="PANTHER" id="PTHR44068">
    <property type="entry name" value="ZGC:194242"/>
    <property type="match status" value="1"/>
</dbReference>
<comment type="caution">
    <text evidence="3">The sequence shown here is derived from an EMBL/GenBank/DDBJ whole genome shotgun (WGS) entry which is preliminary data.</text>
</comment>
<dbReference type="OrthoDB" id="10017101at2759"/>
<dbReference type="PANTHER" id="PTHR44068:SF11">
    <property type="entry name" value="GERANYL DIPHOSPHATE 2-C-METHYLTRANSFERASE"/>
    <property type="match status" value="1"/>
</dbReference>
<dbReference type="InterPro" id="IPR029063">
    <property type="entry name" value="SAM-dependent_MTases_sf"/>
</dbReference>
<evidence type="ECO:0000256" key="1">
    <source>
        <dbReference type="ARBA" id="ARBA00022679"/>
    </source>
</evidence>
<dbReference type="GO" id="GO:0008757">
    <property type="term" value="F:S-adenosylmethionine-dependent methyltransferase activity"/>
    <property type="evidence" value="ECO:0007669"/>
    <property type="project" value="InterPro"/>
</dbReference>
<proteinExistence type="predicted"/>
<sequence length="261" mass="28433">MALQTTPTTVGNMYDQFTDLLTDMMGGYIHVGYWHDNNKEESIEVATDRLTFEVGNRVSPSPAQRILDVGCGTGKATVQIAKAYDVQVTGISVSNHQIELAQARSTHGAQVLFQLANAMELSFPDASYDGAYAIESLCHMHDRGAAIAQIARVLRPGSRFVVADILLDSCCPNPQGLTCFQETFQVPDLPSADDLQDLLRQAGFKVIEFTDIRENVLPVAKFYVQKGLAVGGEVGKKLIEMGSSFEQVKGLGYALITAERL</sequence>
<evidence type="ECO:0000313" key="4">
    <source>
        <dbReference type="Proteomes" id="UP001043456"/>
    </source>
</evidence>
<reference evidence="3 4" key="1">
    <citation type="submission" date="2018-10" db="EMBL/GenBank/DDBJ databases">
        <title>Pan-genome distribution and transcriptional activeness of fungal secondary metabolism genes in Aspergillus section Fumigati.</title>
        <authorList>
            <person name="Takahashi H."/>
            <person name="Umemura M."/>
            <person name="Ninomiya A."/>
            <person name="Kusuya Y."/>
            <person name="Urayama S."/>
            <person name="Shimizu M."/>
            <person name="Watanabe A."/>
            <person name="Kamei K."/>
            <person name="Yaguchi T."/>
            <person name="Hagiwara D."/>
        </authorList>
    </citation>
    <scope>NUCLEOTIDE SEQUENCE [LARGE SCALE GENOMIC DNA]</scope>
    <source>
        <strain evidence="3 4">IFM 55266</strain>
    </source>
</reference>
<protein>
    <recommendedName>
        <fullName evidence="2">Methyltransferase type 11 domain-containing protein</fullName>
    </recommendedName>
</protein>
<dbReference type="EMBL" id="BHVY01000004">
    <property type="protein sequence ID" value="GIJ88118.1"/>
    <property type="molecule type" value="Genomic_DNA"/>
</dbReference>
<dbReference type="SUPFAM" id="SSF53335">
    <property type="entry name" value="S-adenosyl-L-methionine-dependent methyltransferases"/>
    <property type="match status" value="1"/>
</dbReference>
<dbReference type="AlphaFoldDB" id="A0A9P3EWK5"/>
<dbReference type="InterPro" id="IPR050447">
    <property type="entry name" value="Erg6_SMT_methyltransf"/>
</dbReference>
<accession>A0A9P3EWK5</accession>
<dbReference type="Gene3D" id="3.40.50.150">
    <property type="entry name" value="Vaccinia Virus protein VP39"/>
    <property type="match status" value="1"/>
</dbReference>